<evidence type="ECO:0000313" key="2">
    <source>
        <dbReference type="EMBL" id="MBC2873244.1"/>
    </source>
</evidence>
<name>A0A7X1HUF4_KLEPN</name>
<evidence type="ECO:0000313" key="3">
    <source>
        <dbReference type="Proteomes" id="UP000592342"/>
    </source>
</evidence>
<evidence type="ECO:0000313" key="1">
    <source>
        <dbReference type="EMBL" id="MBC2862970.1"/>
    </source>
</evidence>
<proteinExistence type="predicted"/>
<dbReference type="EMBL" id="JACLQZ010000001">
    <property type="protein sequence ID" value="MBC2873244.1"/>
    <property type="molecule type" value="Genomic_DNA"/>
</dbReference>
<sequence>MSSDGFVCLGEVINGIYSTLPVLYQPNNNIESSTTFKALKIVLSDGLYRIGKESIKLRSNIQYDFGKSTIYVKGRDAGVYINGLEHSVEDIDDIYKNAGKD</sequence>
<reference evidence="1 3" key="1">
    <citation type="submission" date="2020-08" db="EMBL/GenBank/DDBJ databases">
        <title>Tigecycline and colistin resistance in Klebsiella pneumoniae.</title>
        <authorList>
            <person name="Ramesh N."/>
            <person name="Shanthini T."/>
            <person name="Prasanth M."/>
            <person name="Senthilkumar N."/>
            <person name="Meesala Krishna M."/>
            <person name="Guruswami G."/>
        </authorList>
    </citation>
    <scope>NUCLEOTIDE SEQUENCE [LARGE SCALE GENOMIC DNA]</scope>
    <source>
        <strain evidence="1 3">SHM 84</strain>
        <strain evidence="2">SHM 84C</strain>
    </source>
</reference>
<dbReference type="AlphaFoldDB" id="A0A7X1HUF4"/>
<accession>A0A7X1HUF4</accession>
<dbReference type="Proteomes" id="UP000592342">
    <property type="component" value="Unassembled WGS sequence"/>
</dbReference>
<dbReference type="Proteomes" id="UP000629923">
    <property type="component" value="Unassembled WGS sequence"/>
</dbReference>
<dbReference type="EMBL" id="JACLRA010000001">
    <property type="protein sequence ID" value="MBC2862970.1"/>
    <property type="molecule type" value="Genomic_DNA"/>
</dbReference>
<protein>
    <submittedName>
        <fullName evidence="1">Uncharacterized protein</fullName>
    </submittedName>
</protein>
<organism evidence="1 3">
    <name type="scientific">Klebsiella pneumoniae</name>
    <dbReference type="NCBI Taxonomy" id="573"/>
    <lineage>
        <taxon>Bacteria</taxon>
        <taxon>Pseudomonadati</taxon>
        <taxon>Pseudomonadota</taxon>
        <taxon>Gammaproteobacteria</taxon>
        <taxon>Enterobacterales</taxon>
        <taxon>Enterobacteriaceae</taxon>
        <taxon>Klebsiella/Raoultella group</taxon>
        <taxon>Klebsiella</taxon>
        <taxon>Klebsiella pneumoniae complex</taxon>
    </lineage>
</organism>
<comment type="caution">
    <text evidence="1">The sequence shown here is derived from an EMBL/GenBank/DDBJ whole genome shotgun (WGS) entry which is preliminary data.</text>
</comment>
<gene>
    <name evidence="1" type="ORF">H7U16_20560</name>
    <name evidence="2" type="ORF">H7U18_22590</name>
</gene>